<keyword evidence="5 6" id="KW-0472">Membrane</keyword>
<feature type="transmembrane region" description="Helical" evidence="6">
    <location>
        <begin position="44"/>
        <end position="64"/>
    </location>
</feature>
<keyword evidence="4 6" id="KW-1133">Transmembrane helix</keyword>
<feature type="transmembrane region" description="Helical" evidence="6">
    <location>
        <begin position="113"/>
        <end position="133"/>
    </location>
</feature>
<dbReference type="STRING" id="1658172.A0A1B7P0B8"/>
<accession>A0A1B7P0B8</accession>
<dbReference type="Proteomes" id="UP000091918">
    <property type="component" value="Unassembled WGS sequence"/>
</dbReference>
<organism evidence="7 8">
    <name type="scientific">Emergomyces africanus</name>
    <dbReference type="NCBI Taxonomy" id="1955775"/>
    <lineage>
        <taxon>Eukaryota</taxon>
        <taxon>Fungi</taxon>
        <taxon>Dikarya</taxon>
        <taxon>Ascomycota</taxon>
        <taxon>Pezizomycotina</taxon>
        <taxon>Eurotiomycetes</taxon>
        <taxon>Eurotiomycetidae</taxon>
        <taxon>Onygenales</taxon>
        <taxon>Ajellomycetaceae</taxon>
        <taxon>Emergomyces</taxon>
    </lineage>
</organism>
<protein>
    <recommendedName>
        <fullName evidence="9">Integral membrane protein</fullName>
    </recommendedName>
</protein>
<dbReference type="PANTHER" id="PTHR22779:SF6">
    <property type="entry name" value="SD17342P"/>
    <property type="match status" value="1"/>
</dbReference>
<name>A0A1B7P0B8_9EURO</name>
<reference evidence="7 8" key="1">
    <citation type="submission" date="2015-07" db="EMBL/GenBank/DDBJ databases">
        <title>Emmonsia species relationships and genome sequence.</title>
        <authorList>
            <person name="Cuomo C.A."/>
            <person name="Schwartz I.S."/>
            <person name="Kenyon C."/>
            <person name="de Hoog G.S."/>
            <person name="Govender N.P."/>
            <person name="Botha A."/>
            <person name="Moreno L."/>
            <person name="de Vries M."/>
            <person name="Munoz J.F."/>
            <person name="Stielow J.B."/>
        </authorList>
    </citation>
    <scope>NUCLEOTIDE SEQUENCE [LARGE SCALE GENOMIC DNA]</scope>
    <source>
        <strain evidence="7 8">CBS 136260</strain>
    </source>
</reference>
<dbReference type="InterPro" id="IPR019334">
    <property type="entry name" value="TMEM170A/B/YPR153W-like"/>
</dbReference>
<dbReference type="OrthoDB" id="2131401at2759"/>
<comment type="subcellular location">
    <subcellularLocation>
        <location evidence="1">Membrane</location>
        <topology evidence="1">Multi-pass membrane protein</topology>
    </subcellularLocation>
</comment>
<dbReference type="GO" id="GO:0016020">
    <property type="term" value="C:membrane"/>
    <property type="evidence" value="ECO:0007669"/>
    <property type="project" value="UniProtKB-SubCell"/>
</dbReference>
<keyword evidence="3 6" id="KW-0812">Transmembrane</keyword>
<feature type="transmembrane region" description="Helical" evidence="6">
    <location>
        <begin position="76"/>
        <end position="101"/>
    </location>
</feature>
<dbReference type="PANTHER" id="PTHR22779">
    <property type="entry name" value="SD17342P"/>
    <property type="match status" value="1"/>
</dbReference>
<comment type="caution">
    <text evidence="7">The sequence shown here is derived from an EMBL/GenBank/DDBJ whole genome shotgun (WGS) entry which is preliminary data.</text>
</comment>
<evidence type="ECO:0000256" key="5">
    <source>
        <dbReference type="ARBA" id="ARBA00023136"/>
    </source>
</evidence>
<dbReference type="AlphaFoldDB" id="A0A1B7P0B8"/>
<comment type="similarity">
    <text evidence="2">Belongs to the TMEM170 family.</text>
</comment>
<evidence type="ECO:0000313" key="8">
    <source>
        <dbReference type="Proteomes" id="UP000091918"/>
    </source>
</evidence>
<evidence type="ECO:0000256" key="2">
    <source>
        <dbReference type="ARBA" id="ARBA00006325"/>
    </source>
</evidence>
<evidence type="ECO:0000256" key="4">
    <source>
        <dbReference type="ARBA" id="ARBA00022989"/>
    </source>
</evidence>
<keyword evidence="8" id="KW-1185">Reference proteome</keyword>
<sequence length="137" mass="15465">MSFAHVIPLDYKTPSFPSLYVDLGFYHDGARYLYYTGDVWRFTLFWTLLFYIGAHLSAALWAVVMQWRSWKIVWTVPVIYILIAGLEGLLAGSITGLILGAVYEAGNYKMTTWIPFSWAAINTLVLILSSFAIQGGL</sequence>
<evidence type="ECO:0000313" key="7">
    <source>
        <dbReference type="EMBL" id="OAX82317.1"/>
    </source>
</evidence>
<dbReference type="Pfam" id="PF10190">
    <property type="entry name" value="Tmemb_170"/>
    <property type="match status" value="1"/>
</dbReference>
<gene>
    <name evidence="7" type="ORF">ACJ72_03328</name>
</gene>
<evidence type="ECO:0008006" key="9">
    <source>
        <dbReference type="Google" id="ProtNLM"/>
    </source>
</evidence>
<proteinExistence type="inferred from homology"/>
<evidence type="ECO:0000256" key="6">
    <source>
        <dbReference type="SAM" id="Phobius"/>
    </source>
</evidence>
<evidence type="ECO:0000256" key="3">
    <source>
        <dbReference type="ARBA" id="ARBA00022692"/>
    </source>
</evidence>
<evidence type="ECO:0000256" key="1">
    <source>
        <dbReference type="ARBA" id="ARBA00004141"/>
    </source>
</evidence>
<dbReference type="EMBL" id="LGUA01000322">
    <property type="protein sequence ID" value="OAX82317.1"/>
    <property type="molecule type" value="Genomic_DNA"/>
</dbReference>